<accession>A0A6M0IH17</accession>
<dbReference type="Proteomes" id="UP000477386">
    <property type="component" value="Unassembled WGS sequence"/>
</dbReference>
<dbReference type="Pfam" id="PF16819">
    <property type="entry name" value="DUF5074"/>
    <property type="match status" value="1"/>
</dbReference>
<dbReference type="SUPFAM" id="SSF51004">
    <property type="entry name" value="C-terminal (heme d1) domain of cytochrome cd1-nitrite reductase"/>
    <property type="match status" value="1"/>
</dbReference>
<dbReference type="PANTHER" id="PTHR47197:SF3">
    <property type="entry name" value="DIHYDRO-HEME D1 DEHYDROGENASE"/>
    <property type="match status" value="1"/>
</dbReference>
<keyword evidence="1" id="KW-0732">Signal</keyword>
<name>A0A6M0IH17_9BACT</name>
<evidence type="ECO:0000256" key="1">
    <source>
        <dbReference type="SAM" id="SignalP"/>
    </source>
</evidence>
<evidence type="ECO:0000313" key="2">
    <source>
        <dbReference type="EMBL" id="NEU66631.1"/>
    </source>
</evidence>
<dbReference type="InterPro" id="IPR011048">
    <property type="entry name" value="Haem_d1_sf"/>
</dbReference>
<sequence length="356" mass="38017">MLSGICLVLLTLFTTACQVNDGPPSPYEAGAYIVNAGTPSAGNGSISYFSRRTTTLTGDIFAVANGRTLTGTVQDYVEVDGKGVILVDNNATGLDRVEIVESGTFKSIVTFQAPDVENPRFVVYAAANKAYVSCWDATLTGSGYILVLNLASRTIAKKIPVTKGPERMVVIGKEVFVGSVGGEQVLTVINTDTDELVQPGIAVGANGNPIALDANSNLWAYVSSTNEMVRINPTSKIVEARLKVGSGPKVLSSITLSADKKQFFFVNSFNDPADNGRLKGETYRFSINDTSIPATTPFIRRLFSGLGVDSGDSRGLIYAAVTPSFNQPGYVLRYQPSGALVDSFKVDIAPTRFYFR</sequence>
<feature type="chain" id="PRO_5026657201" evidence="1">
    <location>
        <begin position="22"/>
        <end position="356"/>
    </location>
</feature>
<dbReference type="Gene3D" id="2.130.10.10">
    <property type="entry name" value="YVTN repeat-like/Quinoprotein amine dehydrogenase"/>
    <property type="match status" value="1"/>
</dbReference>
<dbReference type="InterPro" id="IPR051200">
    <property type="entry name" value="Host-pathogen_enzymatic-act"/>
</dbReference>
<keyword evidence="3" id="KW-1185">Reference proteome</keyword>
<organism evidence="2 3">
    <name type="scientific">Spirosoma agri</name>
    <dbReference type="NCBI Taxonomy" id="1987381"/>
    <lineage>
        <taxon>Bacteria</taxon>
        <taxon>Pseudomonadati</taxon>
        <taxon>Bacteroidota</taxon>
        <taxon>Cytophagia</taxon>
        <taxon>Cytophagales</taxon>
        <taxon>Cytophagaceae</taxon>
        <taxon>Spirosoma</taxon>
    </lineage>
</organism>
<reference evidence="2 3" key="1">
    <citation type="submission" date="2020-02" db="EMBL/GenBank/DDBJ databases">
        <title>Draft genome sequence of two Spirosoma agri KCTC 52727 and Spirosoma terrae KCTC 52035.</title>
        <authorList>
            <person name="Rojas J."/>
            <person name="Ambika Manirajan B."/>
            <person name="Ratering S."/>
            <person name="Suarez C."/>
            <person name="Schnell S."/>
        </authorList>
    </citation>
    <scope>NUCLEOTIDE SEQUENCE [LARGE SCALE GENOMIC DNA]</scope>
    <source>
        <strain evidence="2 3">KCTC 52727</strain>
    </source>
</reference>
<comment type="caution">
    <text evidence="2">The sequence shown here is derived from an EMBL/GenBank/DDBJ whole genome shotgun (WGS) entry which is preliminary data.</text>
</comment>
<protein>
    <submittedName>
        <fullName evidence="2">DUF5074 domain-containing protein</fullName>
    </submittedName>
</protein>
<dbReference type="PANTHER" id="PTHR47197">
    <property type="entry name" value="PROTEIN NIRF"/>
    <property type="match status" value="1"/>
</dbReference>
<dbReference type="InterPro" id="IPR015943">
    <property type="entry name" value="WD40/YVTN_repeat-like_dom_sf"/>
</dbReference>
<evidence type="ECO:0000313" key="3">
    <source>
        <dbReference type="Proteomes" id="UP000477386"/>
    </source>
</evidence>
<dbReference type="EMBL" id="JAAGNZ010000001">
    <property type="protein sequence ID" value="NEU66631.1"/>
    <property type="molecule type" value="Genomic_DNA"/>
</dbReference>
<dbReference type="AlphaFoldDB" id="A0A6M0IH17"/>
<feature type="signal peptide" evidence="1">
    <location>
        <begin position="1"/>
        <end position="21"/>
    </location>
</feature>
<proteinExistence type="predicted"/>
<gene>
    <name evidence="2" type="ORF">GK091_07045</name>
</gene>
<dbReference type="InterPro" id="IPR031815">
    <property type="entry name" value="DUF5074"/>
</dbReference>